<dbReference type="SUPFAM" id="SSF53300">
    <property type="entry name" value="vWA-like"/>
    <property type="match status" value="1"/>
</dbReference>
<gene>
    <name evidence="2" type="ORF">CI15_29555</name>
</gene>
<reference evidence="2 3" key="1">
    <citation type="journal article" date="2015" name="Int. J. Syst. Evol. Microbiol.">
        <title>Burkholderia monticola sp. nov., isolated from mountain soil.</title>
        <authorList>
            <person name="Baek I."/>
            <person name="Seo B."/>
            <person name="Lee I."/>
            <person name="Yi H."/>
            <person name="Chun J."/>
        </authorList>
    </citation>
    <scope>NUCLEOTIDE SEQUENCE [LARGE SCALE GENOMIC DNA]</scope>
    <source>
        <strain evidence="2 3">JC2948</strain>
    </source>
</reference>
<organism evidence="2 3">
    <name type="scientific">Paraburkholderia monticola</name>
    <dbReference type="NCBI Taxonomy" id="1399968"/>
    <lineage>
        <taxon>Bacteria</taxon>
        <taxon>Pseudomonadati</taxon>
        <taxon>Pseudomonadota</taxon>
        <taxon>Betaproteobacteria</taxon>
        <taxon>Burkholderiales</taxon>
        <taxon>Burkholderiaceae</taxon>
        <taxon>Paraburkholderia</taxon>
    </lineage>
</organism>
<keyword evidence="1" id="KW-1133">Transmembrane helix</keyword>
<dbReference type="Proteomes" id="UP000075613">
    <property type="component" value="Unassembled WGS sequence"/>
</dbReference>
<evidence type="ECO:0000313" key="2">
    <source>
        <dbReference type="EMBL" id="KXU83251.1"/>
    </source>
</evidence>
<protein>
    <recommendedName>
        <fullName evidence="4">Pilus assembly protein TadG</fullName>
    </recommendedName>
</protein>
<dbReference type="EMBL" id="LRBG01000038">
    <property type="protein sequence ID" value="KXU83251.1"/>
    <property type="molecule type" value="Genomic_DNA"/>
</dbReference>
<proteinExistence type="predicted"/>
<keyword evidence="1" id="KW-0472">Membrane</keyword>
<evidence type="ECO:0008006" key="4">
    <source>
        <dbReference type="Google" id="ProtNLM"/>
    </source>
</evidence>
<dbReference type="AlphaFoldDB" id="A0A149PDX6"/>
<sequence>MLTRCREYLAGGDRGAVSLIFAVSASVMLGALSMTIDLGRYAISQARMQSALDVANLTASMDMGHYASTTCPTSLTAWQKDALAYYNTNMPNGYLDILLSSNNFNATCTNNPGGGQYVQLSAAGELPLMMPAFLGSKGSSTSTGSTGGNDMQVAASNQVARNPQTQLELALVLDNTGSMAQTLSGSSASKIVGLQNAANNLLGQLFAQSGSAQYYIGIVPFASTVNVGMTPSWLDGNNATVSASLSAGTGTWLKQSFSYNSSGVSMSGTPKVSLSGTSWAWTGSGWGGCVVEPHDSSGNLAALAYSPSSATATPTSPYLQFTPYYYNVPSAGLTLYTQTGSGKKATCTTKTVSQFPTTIGSGKNGTCTTTSSTLPISQWDLDQPSTATYTLNQNNLCIGTPVTFLTNDQTQLGHAISAMQPAGNTIIPLGLLWGWRMLSSSWAGTWIQRSTITTPLPIPESSMGLQRVLILMTDGQNDVSSSSIPGQEVTYFNGLSGVGTNNLHAPSVSSTLASGSIVLNDINTYQAAVCTAIKNAGITIYTIAFGAGAAGTSLQSCASPGDYYVASNNSSLNTVFQQIASQIAVLRLTQ</sequence>
<evidence type="ECO:0000256" key="1">
    <source>
        <dbReference type="SAM" id="Phobius"/>
    </source>
</evidence>
<dbReference type="InterPro" id="IPR036465">
    <property type="entry name" value="vWFA_dom_sf"/>
</dbReference>
<comment type="caution">
    <text evidence="2">The sequence shown here is derived from an EMBL/GenBank/DDBJ whole genome shotgun (WGS) entry which is preliminary data.</text>
</comment>
<accession>A0A149PDX6</accession>
<keyword evidence="1" id="KW-0812">Transmembrane</keyword>
<dbReference type="STRING" id="1399968.CI15_29555"/>
<keyword evidence="3" id="KW-1185">Reference proteome</keyword>
<evidence type="ECO:0000313" key="3">
    <source>
        <dbReference type="Proteomes" id="UP000075613"/>
    </source>
</evidence>
<dbReference type="Gene3D" id="3.40.50.410">
    <property type="entry name" value="von Willebrand factor, type A domain"/>
    <property type="match status" value="2"/>
</dbReference>
<feature type="transmembrane region" description="Helical" evidence="1">
    <location>
        <begin position="16"/>
        <end position="38"/>
    </location>
</feature>
<name>A0A149PDX6_9BURK</name>